<protein>
    <recommendedName>
        <fullName evidence="6">Receptor L-domain domain-containing protein</fullName>
    </recommendedName>
</protein>
<feature type="region of interest" description="Disordered" evidence="1">
    <location>
        <begin position="407"/>
        <end position="459"/>
    </location>
</feature>
<dbReference type="Proteomes" id="UP000184356">
    <property type="component" value="Unassembled WGS sequence"/>
</dbReference>
<keyword evidence="2" id="KW-0472">Membrane</keyword>
<dbReference type="EMBL" id="KV878594">
    <property type="protein sequence ID" value="OJJ54471.1"/>
    <property type="molecule type" value="Genomic_DNA"/>
</dbReference>
<sequence length="459" mass="49202">MIAYTIALAVIVAGMLPPGIHARHCFTNDSLSLTNEHRLNLTHPDQLLAFDGCTSLAGNIYLQDNFTGAIVLNGVTNFTGILGSNSYDYNLDSVEMLNVKYMQELDLHSAPRMNRVAMPRLERIEHLSLQQYPEGSWFDFAALKFAGRVYIYGSYENVTFPSLEISPSGLVVWAAAMISPIEHYTPAVIDLPALTAALALEIHGNISSLSLPKLETLGPVGIPGDPKSSQVGLEVESKNANFPGVFLPSLQRLSGSLTLEGHITALDMPGVRDSDADISITSESPMEIYSSIERVKSLSVNGEIAVINLPNLTNIGAIDMSVPGSELRCPSGLVNEYRRLQNHEPNFCSEQSLLLAGEFEPTPTPTPGAGGTGVGLSPAAERAIIVVGVIVGCLMLGAFMVVRRRRKQVKTKPTSGPPRVIEAAPPVARPAAIVPRDHGGIAESPPRHSADETPPPYTS</sequence>
<dbReference type="CDD" id="cd12087">
    <property type="entry name" value="TM_EGFR-like"/>
    <property type="match status" value="1"/>
</dbReference>
<organism evidence="4 5">
    <name type="scientific">Aspergillus sydowii CBS 593.65</name>
    <dbReference type="NCBI Taxonomy" id="1036612"/>
    <lineage>
        <taxon>Eukaryota</taxon>
        <taxon>Fungi</taxon>
        <taxon>Dikarya</taxon>
        <taxon>Ascomycota</taxon>
        <taxon>Pezizomycotina</taxon>
        <taxon>Eurotiomycetes</taxon>
        <taxon>Eurotiomycetidae</taxon>
        <taxon>Eurotiales</taxon>
        <taxon>Aspergillaceae</taxon>
        <taxon>Aspergillus</taxon>
        <taxon>Aspergillus subgen. Nidulantes</taxon>
    </lineage>
</organism>
<keyword evidence="2" id="KW-1133">Transmembrane helix</keyword>
<evidence type="ECO:0000256" key="3">
    <source>
        <dbReference type="SAM" id="SignalP"/>
    </source>
</evidence>
<evidence type="ECO:0000313" key="4">
    <source>
        <dbReference type="EMBL" id="OJJ54471.1"/>
    </source>
</evidence>
<keyword evidence="3" id="KW-0732">Signal</keyword>
<dbReference type="STRING" id="1036612.A0A1L9T524"/>
<dbReference type="OrthoDB" id="536881at2759"/>
<evidence type="ECO:0008006" key="6">
    <source>
        <dbReference type="Google" id="ProtNLM"/>
    </source>
</evidence>
<gene>
    <name evidence="4" type="ORF">ASPSYDRAFT_93393</name>
</gene>
<name>A0A1L9T524_9EURO</name>
<feature type="transmembrane region" description="Helical" evidence="2">
    <location>
        <begin position="383"/>
        <end position="402"/>
    </location>
</feature>
<feature type="chain" id="PRO_5013154733" description="Receptor L-domain domain-containing protein" evidence="3">
    <location>
        <begin position="23"/>
        <end position="459"/>
    </location>
</feature>
<feature type="signal peptide" evidence="3">
    <location>
        <begin position="1"/>
        <end position="22"/>
    </location>
</feature>
<evidence type="ECO:0000313" key="5">
    <source>
        <dbReference type="Proteomes" id="UP000184356"/>
    </source>
</evidence>
<keyword evidence="5" id="KW-1185">Reference proteome</keyword>
<dbReference type="GeneID" id="63768904"/>
<feature type="compositionally biased region" description="Basic and acidic residues" evidence="1">
    <location>
        <begin position="435"/>
        <end position="451"/>
    </location>
</feature>
<keyword evidence="2" id="KW-0812">Transmembrane</keyword>
<proteinExistence type="predicted"/>
<reference evidence="5" key="1">
    <citation type="journal article" date="2017" name="Genome Biol.">
        <title>Comparative genomics reveals high biological diversity and specific adaptations in the industrially and medically important fungal genus Aspergillus.</title>
        <authorList>
            <person name="de Vries R.P."/>
            <person name="Riley R."/>
            <person name="Wiebenga A."/>
            <person name="Aguilar-Osorio G."/>
            <person name="Amillis S."/>
            <person name="Uchima C.A."/>
            <person name="Anderluh G."/>
            <person name="Asadollahi M."/>
            <person name="Askin M."/>
            <person name="Barry K."/>
            <person name="Battaglia E."/>
            <person name="Bayram O."/>
            <person name="Benocci T."/>
            <person name="Braus-Stromeyer S.A."/>
            <person name="Caldana C."/>
            <person name="Canovas D."/>
            <person name="Cerqueira G.C."/>
            <person name="Chen F."/>
            <person name="Chen W."/>
            <person name="Choi C."/>
            <person name="Clum A."/>
            <person name="Dos Santos R.A."/>
            <person name="Damasio A.R."/>
            <person name="Diallinas G."/>
            <person name="Emri T."/>
            <person name="Fekete E."/>
            <person name="Flipphi M."/>
            <person name="Freyberg S."/>
            <person name="Gallo A."/>
            <person name="Gournas C."/>
            <person name="Habgood R."/>
            <person name="Hainaut M."/>
            <person name="Harispe M.L."/>
            <person name="Henrissat B."/>
            <person name="Hilden K.S."/>
            <person name="Hope R."/>
            <person name="Hossain A."/>
            <person name="Karabika E."/>
            <person name="Karaffa L."/>
            <person name="Karanyi Z."/>
            <person name="Krasevec N."/>
            <person name="Kuo A."/>
            <person name="Kusch H."/>
            <person name="LaButti K."/>
            <person name="Lagendijk E.L."/>
            <person name="Lapidus A."/>
            <person name="Levasseur A."/>
            <person name="Lindquist E."/>
            <person name="Lipzen A."/>
            <person name="Logrieco A.F."/>
            <person name="MacCabe A."/>
            <person name="Maekelae M.R."/>
            <person name="Malavazi I."/>
            <person name="Melin P."/>
            <person name="Meyer V."/>
            <person name="Mielnichuk N."/>
            <person name="Miskei M."/>
            <person name="Molnar A.P."/>
            <person name="Mule G."/>
            <person name="Ngan C.Y."/>
            <person name="Orejas M."/>
            <person name="Orosz E."/>
            <person name="Ouedraogo J.P."/>
            <person name="Overkamp K.M."/>
            <person name="Park H.-S."/>
            <person name="Perrone G."/>
            <person name="Piumi F."/>
            <person name="Punt P.J."/>
            <person name="Ram A.F."/>
            <person name="Ramon A."/>
            <person name="Rauscher S."/>
            <person name="Record E."/>
            <person name="Riano-Pachon D.M."/>
            <person name="Robert V."/>
            <person name="Roehrig J."/>
            <person name="Ruller R."/>
            <person name="Salamov A."/>
            <person name="Salih N.S."/>
            <person name="Samson R.A."/>
            <person name="Sandor E."/>
            <person name="Sanguinetti M."/>
            <person name="Schuetze T."/>
            <person name="Sepcic K."/>
            <person name="Shelest E."/>
            <person name="Sherlock G."/>
            <person name="Sophianopoulou V."/>
            <person name="Squina F.M."/>
            <person name="Sun H."/>
            <person name="Susca A."/>
            <person name="Todd R.B."/>
            <person name="Tsang A."/>
            <person name="Unkles S.E."/>
            <person name="van de Wiele N."/>
            <person name="van Rossen-Uffink D."/>
            <person name="Oliveira J.V."/>
            <person name="Vesth T.C."/>
            <person name="Visser J."/>
            <person name="Yu J.-H."/>
            <person name="Zhou M."/>
            <person name="Andersen M.R."/>
            <person name="Archer D.B."/>
            <person name="Baker S.E."/>
            <person name="Benoit I."/>
            <person name="Brakhage A.A."/>
            <person name="Braus G.H."/>
            <person name="Fischer R."/>
            <person name="Frisvad J.C."/>
            <person name="Goldman G.H."/>
            <person name="Houbraken J."/>
            <person name="Oakley B."/>
            <person name="Pocsi I."/>
            <person name="Scazzocchio C."/>
            <person name="Seiboth B."/>
            <person name="vanKuyk P.A."/>
            <person name="Wortman J."/>
            <person name="Dyer P.S."/>
            <person name="Grigoriev I.V."/>
        </authorList>
    </citation>
    <scope>NUCLEOTIDE SEQUENCE [LARGE SCALE GENOMIC DNA]</scope>
    <source>
        <strain evidence="5">CBS 593.65</strain>
    </source>
</reference>
<evidence type="ECO:0000256" key="1">
    <source>
        <dbReference type="SAM" id="MobiDB-lite"/>
    </source>
</evidence>
<evidence type="ECO:0000256" key="2">
    <source>
        <dbReference type="SAM" id="Phobius"/>
    </source>
</evidence>
<dbReference type="VEuPathDB" id="FungiDB:ASPSYDRAFT_93393"/>
<dbReference type="RefSeq" id="XP_040698277.1">
    <property type="nucleotide sequence ID" value="XM_040852831.1"/>
</dbReference>
<feature type="compositionally biased region" description="Low complexity" evidence="1">
    <location>
        <begin position="417"/>
        <end position="434"/>
    </location>
</feature>
<dbReference type="AlphaFoldDB" id="A0A1L9T524"/>
<accession>A0A1L9T524</accession>